<dbReference type="InterPro" id="IPR053977">
    <property type="entry name" value="Rv2466c-like"/>
</dbReference>
<gene>
    <name evidence="1" type="ORF">FXF68_00565</name>
</gene>
<evidence type="ECO:0000313" key="1">
    <source>
        <dbReference type="EMBL" id="TYK52327.1"/>
    </source>
</evidence>
<dbReference type="SUPFAM" id="SSF52833">
    <property type="entry name" value="Thioredoxin-like"/>
    <property type="match status" value="1"/>
</dbReference>
<accession>A0A5D3FU08</accession>
<organism evidence="1 2">
    <name type="scientific">Actinomadura decatromicini</name>
    <dbReference type="NCBI Taxonomy" id="2604572"/>
    <lineage>
        <taxon>Bacteria</taxon>
        <taxon>Bacillati</taxon>
        <taxon>Actinomycetota</taxon>
        <taxon>Actinomycetes</taxon>
        <taxon>Streptosporangiales</taxon>
        <taxon>Thermomonosporaceae</taxon>
        <taxon>Actinomadura</taxon>
    </lineage>
</organism>
<keyword evidence="2" id="KW-1185">Reference proteome</keyword>
<proteinExistence type="predicted"/>
<dbReference type="AlphaFoldDB" id="A0A5D3FU08"/>
<dbReference type="Gene3D" id="3.40.30.10">
    <property type="entry name" value="Glutaredoxin"/>
    <property type="match status" value="1"/>
</dbReference>
<sequence length="260" mass="29375">MNSSVGFIVWCPHVYQPDGDPARPATVLGSLARPGIRTGGPRLSHSRTWYRPRRQTLTTDARTPVDFWFDPLCPWAWITSRWILEVERQRPIDVRWHVMSLAVLNEDKDIPENYRRGLKDAWKPVRVCIAAEQKYGPEVLGRLYTEMGTRRHHERQKFDREFLEASLTAAGLDPSLAAAAESTDFDEAVRASHKDGIDRVGQEVGTPVIEVEGHAFFGPVVTPIPRGEAAVKLFDGVLAVASTDGFFELKRTRTRDPIFD</sequence>
<dbReference type="InterPro" id="IPR036249">
    <property type="entry name" value="Thioredoxin-like_sf"/>
</dbReference>
<evidence type="ECO:0000313" key="2">
    <source>
        <dbReference type="Proteomes" id="UP000323505"/>
    </source>
</evidence>
<dbReference type="Proteomes" id="UP000323505">
    <property type="component" value="Unassembled WGS sequence"/>
</dbReference>
<comment type="caution">
    <text evidence="1">The sequence shown here is derived from an EMBL/GenBank/DDBJ whole genome shotgun (WGS) entry which is preliminary data.</text>
</comment>
<protein>
    <submittedName>
        <fullName evidence="1">DsbA family protein</fullName>
    </submittedName>
</protein>
<dbReference type="EMBL" id="VSRQ01000001">
    <property type="protein sequence ID" value="TYK52327.1"/>
    <property type="molecule type" value="Genomic_DNA"/>
</dbReference>
<reference evidence="1 2" key="1">
    <citation type="submission" date="2019-08" db="EMBL/GenBank/DDBJ databases">
        <title>Actinomadura sp. nov. CYP1-5 isolated from mountain soil.</title>
        <authorList>
            <person name="Songsumanus A."/>
            <person name="Kuncharoen N."/>
            <person name="Kudo T."/>
            <person name="Yuki M."/>
            <person name="Igarashi Y."/>
            <person name="Tanasupawat S."/>
        </authorList>
    </citation>
    <scope>NUCLEOTIDE SEQUENCE [LARGE SCALE GENOMIC DNA]</scope>
    <source>
        <strain evidence="1 2">CYP1-5</strain>
    </source>
</reference>
<name>A0A5D3FU08_9ACTN</name>
<dbReference type="Pfam" id="PF22234">
    <property type="entry name" value="Rv2466c-like"/>
    <property type="match status" value="1"/>
</dbReference>